<dbReference type="GO" id="GO:0003700">
    <property type="term" value="F:DNA-binding transcription factor activity"/>
    <property type="evidence" value="ECO:0007669"/>
    <property type="project" value="TreeGrafter"/>
</dbReference>
<dbReference type="Proteomes" id="UP000260665">
    <property type="component" value="Unassembled WGS sequence"/>
</dbReference>
<dbReference type="Gene3D" id="2.60.120.10">
    <property type="entry name" value="Jelly Rolls"/>
    <property type="match status" value="1"/>
</dbReference>
<dbReference type="EMBL" id="QFZK01000028">
    <property type="protein sequence ID" value="RFO94872.1"/>
    <property type="molecule type" value="Genomic_DNA"/>
</dbReference>
<dbReference type="InterPro" id="IPR018490">
    <property type="entry name" value="cNMP-bd_dom_sf"/>
</dbReference>
<evidence type="ECO:0000256" key="3">
    <source>
        <dbReference type="ARBA" id="ARBA00023163"/>
    </source>
</evidence>
<evidence type="ECO:0000256" key="1">
    <source>
        <dbReference type="ARBA" id="ARBA00023015"/>
    </source>
</evidence>
<dbReference type="InterPro" id="IPR050397">
    <property type="entry name" value="Env_Response_Regulators"/>
</dbReference>
<dbReference type="PANTHER" id="PTHR24567:SF75">
    <property type="entry name" value="FUMARATE AND NITRATE REDUCTION REGULATORY PROTEIN"/>
    <property type="match status" value="1"/>
</dbReference>
<dbReference type="CDD" id="cd00038">
    <property type="entry name" value="CAP_ED"/>
    <property type="match status" value="1"/>
</dbReference>
<dbReference type="PROSITE" id="PS51063">
    <property type="entry name" value="HTH_CRP_2"/>
    <property type="match status" value="1"/>
</dbReference>
<gene>
    <name evidence="5" type="ORF">DIC66_21295</name>
</gene>
<dbReference type="Gene3D" id="1.10.10.10">
    <property type="entry name" value="Winged helix-like DNA-binding domain superfamily/Winged helix DNA-binding domain"/>
    <property type="match status" value="1"/>
</dbReference>
<dbReference type="InterPro" id="IPR036390">
    <property type="entry name" value="WH_DNA-bd_sf"/>
</dbReference>
<accession>A0A3E1R752</accession>
<proteinExistence type="predicted"/>
<keyword evidence="3" id="KW-0804">Transcription</keyword>
<dbReference type="GO" id="GO:0005829">
    <property type="term" value="C:cytosol"/>
    <property type="evidence" value="ECO:0007669"/>
    <property type="project" value="TreeGrafter"/>
</dbReference>
<evidence type="ECO:0000259" key="4">
    <source>
        <dbReference type="PROSITE" id="PS51063"/>
    </source>
</evidence>
<dbReference type="FunFam" id="1.10.10.10:FF:000028">
    <property type="entry name" value="Fumarate/nitrate reduction transcriptional regulator Fnr"/>
    <property type="match status" value="1"/>
</dbReference>
<keyword evidence="2" id="KW-0238">DNA-binding</keyword>
<dbReference type="PANTHER" id="PTHR24567">
    <property type="entry name" value="CRP FAMILY TRANSCRIPTIONAL REGULATORY PROTEIN"/>
    <property type="match status" value="1"/>
</dbReference>
<evidence type="ECO:0000313" key="6">
    <source>
        <dbReference type="Proteomes" id="UP000260665"/>
    </source>
</evidence>
<dbReference type="CDD" id="cd00092">
    <property type="entry name" value="HTH_CRP"/>
    <property type="match status" value="1"/>
</dbReference>
<evidence type="ECO:0000256" key="2">
    <source>
        <dbReference type="ARBA" id="ARBA00023125"/>
    </source>
</evidence>
<dbReference type="GO" id="GO:0003677">
    <property type="term" value="F:DNA binding"/>
    <property type="evidence" value="ECO:0007669"/>
    <property type="project" value="UniProtKB-KW"/>
</dbReference>
<dbReference type="Pfam" id="PF13545">
    <property type="entry name" value="HTH_Crp_2"/>
    <property type="match status" value="1"/>
</dbReference>
<keyword evidence="1" id="KW-0805">Transcription regulation</keyword>
<reference evidence="5 6" key="1">
    <citation type="submission" date="2018-05" db="EMBL/GenBank/DDBJ databases">
        <title>Rhodoferax soyangensis sp.nov., isolated from an oligotrophic freshwater lake.</title>
        <authorList>
            <person name="Park M."/>
        </authorList>
    </citation>
    <scope>NUCLEOTIDE SEQUENCE [LARGE SCALE GENOMIC DNA]</scope>
    <source>
        <strain evidence="5 6">IMCC26218</strain>
    </source>
</reference>
<dbReference type="InterPro" id="IPR000595">
    <property type="entry name" value="cNMP-bd_dom"/>
</dbReference>
<dbReference type="InterPro" id="IPR012318">
    <property type="entry name" value="HTH_CRP"/>
</dbReference>
<dbReference type="AlphaFoldDB" id="A0A3E1R752"/>
<dbReference type="PRINTS" id="PR00034">
    <property type="entry name" value="HTHCRP"/>
</dbReference>
<dbReference type="InterPro" id="IPR014710">
    <property type="entry name" value="RmlC-like_jellyroll"/>
</dbReference>
<dbReference type="InterPro" id="IPR036388">
    <property type="entry name" value="WH-like_DNA-bd_sf"/>
</dbReference>
<protein>
    <submittedName>
        <fullName evidence="5">Transcriptional regulator</fullName>
    </submittedName>
</protein>
<keyword evidence="6" id="KW-1185">Reference proteome</keyword>
<sequence>MHVHEAPSTETSVYSPVSARSPWVNMDRDHASLSEVMSLIGYRAPGTTLQSSLKFRIRRLRAGQSVFVMGQLFGGLYVVRLGALKSVITHTDGYEHVTSFSNRGDVLGSDGVCDGHYWCEAVALNDCEVIRLPADIIFSSDRSSDDVERMLYWASSREVTREQAAITVMHTAKSEVRVARFILAQSERFAAMGCSASRFTLPMTRRDIGSYLSLTLETVSRAFSTLHQLGIIHVSSRDITICSMDTLRTYEG</sequence>
<feature type="domain" description="HTH crp-type" evidence="4">
    <location>
        <begin position="172"/>
        <end position="245"/>
    </location>
</feature>
<name>A0A3E1R752_9BURK</name>
<organism evidence="5 6">
    <name type="scientific">Rhodoferax lacus</name>
    <dbReference type="NCBI Taxonomy" id="2184758"/>
    <lineage>
        <taxon>Bacteria</taxon>
        <taxon>Pseudomonadati</taxon>
        <taxon>Pseudomonadota</taxon>
        <taxon>Betaproteobacteria</taxon>
        <taxon>Burkholderiales</taxon>
        <taxon>Comamonadaceae</taxon>
        <taxon>Rhodoferax</taxon>
    </lineage>
</organism>
<comment type="caution">
    <text evidence="5">The sequence shown here is derived from an EMBL/GenBank/DDBJ whole genome shotgun (WGS) entry which is preliminary data.</text>
</comment>
<dbReference type="Pfam" id="PF00027">
    <property type="entry name" value="cNMP_binding"/>
    <property type="match status" value="1"/>
</dbReference>
<evidence type="ECO:0000313" key="5">
    <source>
        <dbReference type="EMBL" id="RFO94872.1"/>
    </source>
</evidence>
<dbReference type="SUPFAM" id="SSF46785">
    <property type="entry name" value="Winged helix' DNA-binding domain"/>
    <property type="match status" value="1"/>
</dbReference>
<dbReference type="SMART" id="SM00419">
    <property type="entry name" value="HTH_CRP"/>
    <property type="match status" value="1"/>
</dbReference>
<dbReference type="SUPFAM" id="SSF51206">
    <property type="entry name" value="cAMP-binding domain-like"/>
    <property type="match status" value="1"/>
</dbReference>